<keyword evidence="3" id="KW-1185">Reference proteome</keyword>
<evidence type="ECO:0008006" key="4">
    <source>
        <dbReference type="Google" id="ProtNLM"/>
    </source>
</evidence>
<dbReference type="HOGENOM" id="CLU_1501206_0_0_0"/>
<name>F0S3S1_DESTD</name>
<reference evidence="2 3" key="1">
    <citation type="journal article" date="2011" name="Stand. Genomic Sci.">
        <title>Complete genome sequence of the thermophilic sulfur-reducer Desulfurobacterium thermolithotrophum type strain (BSA(T)) from a deep-sea hydrothermal vent.</title>
        <authorList>
            <person name="Goker M."/>
            <person name="Daligault H."/>
            <person name="Mwirichia R."/>
            <person name="Lapidus A."/>
            <person name="Lucas S."/>
            <person name="Deshpande S."/>
            <person name="Pagani I."/>
            <person name="Tapia R."/>
            <person name="Cheng J.F."/>
            <person name="Goodwin L."/>
            <person name="Pitluck S."/>
            <person name="Liolios K."/>
            <person name="Ivanova N."/>
            <person name="Mavromatis K."/>
            <person name="Mikhailova N."/>
            <person name="Pati A."/>
            <person name="Chen A."/>
            <person name="Palaniappan K."/>
            <person name="Han C."/>
            <person name="Land M."/>
            <person name="Hauser L."/>
            <person name="Pan C."/>
            <person name="Brambilla E.M."/>
            <person name="Rohde M."/>
            <person name="Spring S."/>
            <person name="Sikorski J."/>
            <person name="Wirth R."/>
            <person name="Detter J.C."/>
            <person name="Woyke T."/>
            <person name="Bristow J."/>
            <person name="Eisen J.A."/>
            <person name="Markowitz V."/>
            <person name="Hugenholtz P."/>
            <person name="Kyrpides N.C."/>
            <person name="Klenk H.P."/>
        </authorList>
    </citation>
    <scope>NUCLEOTIDE SEQUENCE [LARGE SCALE GENOMIC DNA]</scope>
    <source>
        <strain evidence="3">DSM 11699 / BSA</strain>
    </source>
</reference>
<dbReference type="eggNOG" id="COG2433">
    <property type="taxonomic scope" value="Bacteria"/>
</dbReference>
<dbReference type="STRING" id="868864.Dester_0853"/>
<dbReference type="AlphaFoldDB" id="F0S3S1"/>
<proteinExistence type="predicted"/>
<dbReference type="Gene3D" id="1.10.287.1490">
    <property type="match status" value="1"/>
</dbReference>
<sequence>MKRLSIIALVMLTSCVPKQQSANVNVNSHLESRIEVLELKQSEILKELKGIEEKLNKLKEEIPKLRVSIDNIRQDLSKVEEKFPLIEKSIKETKSYALKLNQNSEQNTEKKLLKLKEEISLQFDSVSKEISTIKKEINASKEDERQKLKELEEKIREIEERLSNLRIPSIKIEEVKPEK</sequence>
<evidence type="ECO:0000313" key="3">
    <source>
        <dbReference type="Proteomes" id="UP000007102"/>
    </source>
</evidence>
<dbReference type="EMBL" id="CP002543">
    <property type="protein sequence ID" value="ADY73493.1"/>
    <property type="molecule type" value="Genomic_DNA"/>
</dbReference>
<protein>
    <recommendedName>
        <fullName evidence="4">Lipoprotein</fullName>
    </recommendedName>
</protein>
<dbReference type="PROSITE" id="PS51257">
    <property type="entry name" value="PROKAR_LIPOPROTEIN"/>
    <property type="match status" value="1"/>
</dbReference>
<keyword evidence="1" id="KW-0175">Coiled coil</keyword>
<reference evidence="3" key="2">
    <citation type="submission" date="2011-02" db="EMBL/GenBank/DDBJ databases">
        <title>The complete genome of Desulfurobacterium thermolithotrophum DSM 11699.</title>
        <authorList>
            <consortium name="US DOE Joint Genome Institute (JGI-PGF)"/>
            <person name="Lucas S."/>
            <person name="Copeland A."/>
            <person name="Lapidus A."/>
            <person name="Bruce D."/>
            <person name="Goodwin L."/>
            <person name="Pitluck S."/>
            <person name="Kyrpides N."/>
            <person name="Mavromatis K."/>
            <person name="Pagani I."/>
            <person name="Ivanova N."/>
            <person name="Mikhailova N."/>
            <person name="Daligault H."/>
            <person name="Detter J.C."/>
            <person name="Tapia R."/>
            <person name="Han C."/>
            <person name="Land M."/>
            <person name="Hauser L."/>
            <person name="Markowitz V."/>
            <person name="Cheng J.-F."/>
            <person name="Hugenholtz P."/>
            <person name="Woyke T."/>
            <person name="Wu D."/>
            <person name="Spring S."/>
            <person name="Brambilla E."/>
            <person name="Klenk H.-P."/>
            <person name="Eisen J.A."/>
        </authorList>
    </citation>
    <scope>NUCLEOTIDE SEQUENCE [LARGE SCALE GENOMIC DNA]</scope>
    <source>
        <strain evidence="3">DSM 11699 / BSA</strain>
    </source>
</reference>
<organism evidence="2 3">
    <name type="scientific">Desulfurobacterium thermolithotrophum (strain DSM 11699 / BSA)</name>
    <dbReference type="NCBI Taxonomy" id="868864"/>
    <lineage>
        <taxon>Bacteria</taxon>
        <taxon>Pseudomonadati</taxon>
        <taxon>Aquificota</taxon>
        <taxon>Aquificia</taxon>
        <taxon>Desulfurobacteriales</taxon>
        <taxon>Desulfurobacteriaceae</taxon>
        <taxon>Desulfurobacterium</taxon>
    </lineage>
</organism>
<gene>
    <name evidence="2" type="ordered locus">Dester_0853</name>
</gene>
<dbReference type="Proteomes" id="UP000007102">
    <property type="component" value="Chromosome"/>
</dbReference>
<dbReference type="RefSeq" id="WP_013638446.1">
    <property type="nucleotide sequence ID" value="NC_015185.1"/>
</dbReference>
<feature type="coiled-coil region" evidence="1">
    <location>
        <begin position="34"/>
        <end position="168"/>
    </location>
</feature>
<evidence type="ECO:0000313" key="2">
    <source>
        <dbReference type="EMBL" id="ADY73493.1"/>
    </source>
</evidence>
<evidence type="ECO:0000256" key="1">
    <source>
        <dbReference type="SAM" id="Coils"/>
    </source>
</evidence>
<accession>F0S3S1</accession>
<dbReference type="KEGG" id="dte:Dester_0853"/>
<dbReference type="OrthoDB" id="9943680at2"/>
<dbReference type="InParanoid" id="F0S3S1"/>